<evidence type="ECO:0000313" key="7">
    <source>
        <dbReference type="Proteomes" id="UP000041254"/>
    </source>
</evidence>
<keyword evidence="2 3" id="KW-0040">ANK repeat</keyword>
<keyword evidence="1" id="KW-0677">Repeat</keyword>
<dbReference type="SUPFAM" id="SSF54001">
    <property type="entry name" value="Cysteine proteinases"/>
    <property type="match status" value="1"/>
</dbReference>
<dbReference type="PROSITE" id="PS50297">
    <property type="entry name" value="ANK_REP_REGION"/>
    <property type="match status" value="2"/>
</dbReference>
<dbReference type="InterPro" id="IPR025660">
    <property type="entry name" value="Pept_his_AS"/>
</dbReference>
<dbReference type="PANTHER" id="PTHR24173">
    <property type="entry name" value="ANKYRIN REPEAT CONTAINING"/>
    <property type="match status" value="1"/>
</dbReference>
<dbReference type="Pfam" id="PF00112">
    <property type="entry name" value="Peptidase_C1"/>
    <property type="match status" value="2"/>
</dbReference>
<organism evidence="6 7">
    <name type="scientific">Vitrella brassicaformis (strain CCMP3155)</name>
    <dbReference type="NCBI Taxonomy" id="1169540"/>
    <lineage>
        <taxon>Eukaryota</taxon>
        <taxon>Sar</taxon>
        <taxon>Alveolata</taxon>
        <taxon>Colpodellida</taxon>
        <taxon>Vitrellaceae</taxon>
        <taxon>Vitrella</taxon>
    </lineage>
</organism>
<evidence type="ECO:0000313" key="6">
    <source>
        <dbReference type="EMBL" id="CEM09025.1"/>
    </source>
</evidence>
<dbReference type="Gene3D" id="3.90.70.10">
    <property type="entry name" value="Cysteine proteinases"/>
    <property type="match status" value="1"/>
</dbReference>
<dbReference type="PROSITE" id="PS00639">
    <property type="entry name" value="THIOL_PROTEASE_HIS"/>
    <property type="match status" value="1"/>
</dbReference>
<dbReference type="SMART" id="SM00248">
    <property type="entry name" value="ANK"/>
    <property type="match status" value="5"/>
</dbReference>
<dbReference type="VEuPathDB" id="CryptoDB:Vbra_4231"/>
<dbReference type="PROSITE" id="PS50088">
    <property type="entry name" value="ANK_REPEAT"/>
    <property type="match status" value="2"/>
</dbReference>
<dbReference type="OrthoDB" id="3789175at2759"/>
<dbReference type="GO" id="GO:0006508">
    <property type="term" value="P:proteolysis"/>
    <property type="evidence" value="ECO:0007669"/>
    <property type="project" value="InterPro"/>
</dbReference>
<dbReference type="InParanoid" id="A0A0G4F8G6"/>
<protein>
    <recommendedName>
        <fullName evidence="5">Peptidase C1A papain C-terminal domain-containing protein</fullName>
    </recommendedName>
</protein>
<sequence>MMPKCRMSSTPRQPSHKWHTCFPSYLVEDQRECSACYAFAAAGMFADRHCVRDLEHGVAPSLVMDGHRHTFSAQDLVSCVEDYTCEGGEIHVALDYLVGNGAALDTSLPYMSGCMPSDIHGSAMVNDNHHCRSIKNVRKSPDGKFLVPECDARLPRPWKAMDYHEIPEGRRHPDYQSGVFLMPDTTMRDTLLDRRLTGAEVVKCIQLQLMHYGSLPVTSDIYYDFAYCLDEIQLYDKNAVYAWGRISPFTGRHGMVLVGWGGGHSNPYWIVRNSMGHKFANEGYFNVRRGTNECDIEKEIYYIYAKKLNTHGKSVSELLRQKAPIPSSVRLTWDRFINMRTGVKECGGDSLAMATTIRCSYNCIPLLATETSHTATRLHRVDDYSGGGLEPTWHGSDNSHKIELLFCNTAVQEMVKGVKDRKLVLHVRVTIPELRHKRDPPSWSSLAAADTPEARREELSRWTFHVPNFLDLGAVQEIGHMKGISQEEQCEQLIYDMVLPSTKQSDDARRRLKSGNKLVCREAAVIVIHREIRLSYGLGGNRDKQWPLLKERLTAIDDVFRLDLEWIKSKAVNSFYGRKEAIAIDAGEFERIVDFPGVNGFSPLMLATMNGHEKVVISLLSLGADPTKTDDTALTSAMSLAAQHGRLRIFKMLVNRANARADFNIDPLYFPLCHAASNGHYNVAHNILSEKTEQMEKDLREWLNTPKGIFLTAFGASIHDAHDEYTPLMYAIRGGSVNLVREMFEMGANLDDAITRKAYIAKHRKHYDIVTSFWDLGDGNTTAAAAAEGAISWDQIYRRRVFRQMSLERLWTPVHLAAKNEDVGTVLHIAASEGHTAMVQIMLQWVPDVKYLSRLNFNGLSFLGSAIAADSSAVLRVALEGPYGETGQRILTADTIVNVHRQTHSDGACGRARGREVPQIPRRDRVCVSDVGGDIQRNADYDAIPFSVPRDTRGTNDNGYLIIRENAVAAQDLWEKSSSEWAGNMQLFKIFTQLSPERWRQWLAVSVVVKRHLLWWLVQAVAHGRYIIASDITLAFARLEHQRGTRFLLESGTVTVGVFTPLTYIVHHLNSECNQNGELEDVKDMVLTNYLTLATEANYLDSRAWKLGYRKSKHSLILAAFGMAGSPPCLATTMHLASYVQQMHRNGQLGRYWESLKRKQALLGQSSSETHEVLIDMLNGKTITPLEPYRMKPGKRTKWQMSEGTLVEENKRHAADRLVRDITKNGGKMKLIFNTLVAAHKTTHRQRLPQHIPGQSCYIPSHEHEFYHFFLWDDEHGARSSHTLGRLHKQGKLRLPGGIAMTVPCQVGKAATWIALCGGWEADKNFNRNLQSALQTDSFSMSKLVHLLDTFVPRGVPQRRVGMGRRDIRYSKRKRLGAILAPLRSDKEDSQQQVDALMDAPAGRGIAAKMANRGRGRKKRRDDCLPPSSRLLSDTVENEMDREEEKSMRHRGRLELLKSIKWMKICDPIPHGCDNFDSASAVHVMR</sequence>
<evidence type="ECO:0000256" key="2">
    <source>
        <dbReference type="ARBA" id="ARBA00023043"/>
    </source>
</evidence>
<name>A0A0G4F8G6_VITBC</name>
<dbReference type="GO" id="GO:0008234">
    <property type="term" value="F:cysteine-type peptidase activity"/>
    <property type="evidence" value="ECO:0007669"/>
    <property type="project" value="InterPro"/>
</dbReference>
<dbReference type="SUPFAM" id="SSF48403">
    <property type="entry name" value="Ankyrin repeat"/>
    <property type="match status" value="1"/>
</dbReference>
<feature type="repeat" description="ANK" evidence="3">
    <location>
        <begin position="723"/>
        <end position="751"/>
    </location>
</feature>
<accession>A0A0G4F8G6</accession>
<dbReference type="Pfam" id="PF12796">
    <property type="entry name" value="Ank_2"/>
    <property type="match status" value="1"/>
</dbReference>
<dbReference type="InterPro" id="IPR002110">
    <property type="entry name" value="Ankyrin_rpt"/>
</dbReference>
<dbReference type="PANTHER" id="PTHR24173:SF74">
    <property type="entry name" value="ANKYRIN REPEAT DOMAIN-CONTAINING PROTEIN 16"/>
    <property type="match status" value="1"/>
</dbReference>
<dbReference type="Proteomes" id="UP000041254">
    <property type="component" value="Unassembled WGS sequence"/>
</dbReference>
<evidence type="ECO:0000256" key="4">
    <source>
        <dbReference type="SAM" id="MobiDB-lite"/>
    </source>
</evidence>
<feature type="repeat" description="ANK" evidence="3">
    <location>
        <begin position="599"/>
        <end position="631"/>
    </location>
</feature>
<evidence type="ECO:0000256" key="1">
    <source>
        <dbReference type="ARBA" id="ARBA00022737"/>
    </source>
</evidence>
<reference evidence="6 7" key="1">
    <citation type="submission" date="2014-11" db="EMBL/GenBank/DDBJ databases">
        <authorList>
            <person name="Zhu J."/>
            <person name="Qi W."/>
            <person name="Song R."/>
        </authorList>
    </citation>
    <scope>NUCLEOTIDE SEQUENCE [LARGE SCALE GENOMIC DNA]</scope>
</reference>
<dbReference type="EMBL" id="CDMY01000391">
    <property type="protein sequence ID" value="CEM09025.1"/>
    <property type="molecule type" value="Genomic_DNA"/>
</dbReference>
<evidence type="ECO:0000259" key="5">
    <source>
        <dbReference type="SMART" id="SM00645"/>
    </source>
</evidence>
<feature type="domain" description="Peptidase C1A papain C-terminal" evidence="5">
    <location>
        <begin position="13"/>
        <end position="304"/>
    </location>
</feature>
<dbReference type="InterPro" id="IPR000668">
    <property type="entry name" value="Peptidase_C1A_C"/>
</dbReference>
<proteinExistence type="predicted"/>
<dbReference type="STRING" id="1169540.A0A0G4F8G6"/>
<keyword evidence="7" id="KW-1185">Reference proteome</keyword>
<gene>
    <name evidence="6" type="ORF">Vbra_4231</name>
</gene>
<feature type="region of interest" description="Disordered" evidence="4">
    <location>
        <begin position="1409"/>
        <end position="1431"/>
    </location>
</feature>
<dbReference type="InterPro" id="IPR036770">
    <property type="entry name" value="Ankyrin_rpt-contain_sf"/>
</dbReference>
<dbReference type="SMART" id="SM00645">
    <property type="entry name" value="Pept_C1"/>
    <property type="match status" value="1"/>
</dbReference>
<dbReference type="InterPro" id="IPR038765">
    <property type="entry name" value="Papain-like_cys_pep_sf"/>
</dbReference>
<dbReference type="Gene3D" id="1.25.40.20">
    <property type="entry name" value="Ankyrin repeat-containing domain"/>
    <property type="match status" value="2"/>
</dbReference>
<evidence type="ECO:0000256" key="3">
    <source>
        <dbReference type="PROSITE-ProRule" id="PRU00023"/>
    </source>
</evidence>